<evidence type="ECO:0000313" key="2">
    <source>
        <dbReference type="Proteomes" id="UP000324974"/>
    </source>
</evidence>
<gene>
    <name evidence="1" type="ORF">PX52LOC_05794</name>
</gene>
<sequence>MTNHQPLTSEVPSEERKVLNKHLVAVRSRGCSWRIEPSPSAPSFHEAVKAECIWDSKESSVNYLPRFPINIDEALFPDLYQWRMAFHSDNSPAVVSFKGREVELAEALRDVDFGQPFDSVVAQRIRSHFSAKPRVAANVDADLMIQGELGELPE</sequence>
<name>A0A5C1AKR7_9BACT</name>
<reference evidence="2" key="1">
    <citation type="submission" date="2019-08" db="EMBL/GenBank/DDBJ databases">
        <title>Limnoglobus roseus gen. nov., sp. nov., a novel freshwater planctomycete with a giant genome from the family Gemmataceae.</title>
        <authorList>
            <person name="Kulichevskaya I.S."/>
            <person name="Naumoff D.G."/>
            <person name="Miroshnikov K."/>
            <person name="Ivanova A."/>
            <person name="Philippov D.A."/>
            <person name="Hakobyan A."/>
            <person name="Rijpstra I.C."/>
            <person name="Sinninghe Damste J.S."/>
            <person name="Liesack W."/>
            <person name="Dedysh S.N."/>
        </authorList>
    </citation>
    <scope>NUCLEOTIDE SEQUENCE [LARGE SCALE GENOMIC DNA]</scope>
    <source>
        <strain evidence="2">PX52</strain>
    </source>
</reference>
<protein>
    <submittedName>
        <fullName evidence="1">Uncharacterized protein</fullName>
    </submittedName>
</protein>
<accession>A0A5C1AKR7</accession>
<keyword evidence="2" id="KW-1185">Reference proteome</keyword>
<organism evidence="1 2">
    <name type="scientific">Limnoglobus roseus</name>
    <dbReference type="NCBI Taxonomy" id="2598579"/>
    <lineage>
        <taxon>Bacteria</taxon>
        <taxon>Pseudomonadati</taxon>
        <taxon>Planctomycetota</taxon>
        <taxon>Planctomycetia</taxon>
        <taxon>Gemmatales</taxon>
        <taxon>Gemmataceae</taxon>
        <taxon>Limnoglobus</taxon>
    </lineage>
</organism>
<dbReference type="EMBL" id="CP042425">
    <property type="protein sequence ID" value="QEL18757.1"/>
    <property type="molecule type" value="Genomic_DNA"/>
</dbReference>
<dbReference type="KEGG" id="lrs:PX52LOC_05794"/>
<proteinExistence type="predicted"/>
<dbReference type="Proteomes" id="UP000324974">
    <property type="component" value="Chromosome"/>
</dbReference>
<dbReference type="AlphaFoldDB" id="A0A5C1AKR7"/>
<evidence type="ECO:0000313" key="1">
    <source>
        <dbReference type="EMBL" id="QEL18757.1"/>
    </source>
</evidence>